<evidence type="ECO:0000256" key="6">
    <source>
        <dbReference type="ARBA" id="ARBA00022741"/>
    </source>
</evidence>
<gene>
    <name evidence="20" type="primary">murE</name>
    <name evidence="25" type="ORF">G8O30_04415</name>
</gene>
<keyword evidence="12 20" id="KW-0961">Cell wall biogenesis/degradation</keyword>
<evidence type="ECO:0000256" key="16">
    <source>
        <dbReference type="ARBA" id="ARBA00072883"/>
    </source>
</evidence>
<reference evidence="25 26" key="1">
    <citation type="submission" date="2019-07" db="EMBL/GenBank/DDBJ databases">
        <title>Genome sequence of 2 isolates from Red Sea Mangroves.</title>
        <authorList>
            <person name="Sefrji F."/>
            <person name="Michoud G."/>
            <person name="Merlino G."/>
            <person name="Daffonchio D."/>
        </authorList>
    </citation>
    <scope>NUCLEOTIDE SEQUENCE [LARGE SCALE GENOMIC DNA]</scope>
    <source>
        <strain evidence="25 26">R1DC41</strain>
    </source>
</reference>
<evidence type="ECO:0000256" key="3">
    <source>
        <dbReference type="ARBA" id="ARBA00022490"/>
    </source>
</evidence>
<evidence type="ECO:0000256" key="8">
    <source>
        <dbReference type="ARBA" id="ARBA00022842"/>
    </source>
</evidence>
<keyword evidence="7 20" id="KW-0067">ATP-binding</keyword>
<feature type="binding site" evidence="20">
    <location>
        <position position="382"/>
    </location>
    <ligand>
        <name>meso-2,6-diaminopimelate</name>
        <dbReference type="ChEBI" id="CHEBI:57791"/>
    </ligand>
</feature>
<evidence type="ECO:0000256" key="4">
    <source>
        <dbReference type="ARBA" id="ARBA00022598"/>
    </source>
</evidence>
<evidence type="ECO:0000256" key="17">
    <source>
        <dbReference type="ARBA" id="ARBA00075482"/>
    </source>
</evidence>
<dbReference type="Pfam" id="PF08245">
    <property type="entry name" value="Mur_ligase_M"/>
    <property type="match status" value="1"/>
</dbReference>
<dbReference type="FunFam" id="3.40.1390.10:FF:000005">
    <property type="entry name" value="UDP-N-acetylmuramoyl-L-alanyl-D-glutamate--2,6-diaminopimelate ligase"/>
    <property type="match status" value="1"/>
</dbReference>
<evidence type="ECO:0000256" key="1">
    <source>
        <dbReference type="ARBA" id="ARBA00004752"/>
    </source>
</evidence>
<evidence type="ECO:0000256" key="7">
    <source>
        <dbReference type="ARBA" id="ARBA00022840"/>
    </source>
</evidence>
<keyword evidence="9 20" id="KW-0133">Cell shape</keyword>
<evidence type="ECO:0000256" key="9">
    <source>
        <dbReference type="ARBA" id="ARBA00022960"/>
    </source>
</evidence>
<comment type="cofactor">
    <cofactor evidence="20">
        <name>Mg(2+)</name>
        <dbReference type="ChEBI" id="CHEBI:18420"/>
    </cofactor>
</comment>
<evidence type="ECO:0000256" key="13">
    <source>
        <dbReference type="ARBA" id="ARBA00050251"/>
    </source>
</evidence>
<evidence type="ECO:0000313" key="26">
    <source>
        <dbReference type="Proteomes" id="UP000593626"/>
    </source>
</evidence>
<dbReference type="SUPFAM" id="SSF63418">
    <property type="entry name" value="MurE/MurF N-terminal domain"/>
    <property type="match status" value="1"/>
</dbReference>
<evidence type="ECO:0000256" key="2">
    <source>
        <dbReference type="ARBA" id="ARBA00005898"/>
    </source>
</evidence>
<comment type="function">
    <text evidence="14 20">Catalyzes the addition of meso-diaminopimelic acid to the nucleotide precursor UDP-N-acetylmuramoyl-L-alanyl-D-glutamate (UMAG) in the biosynthesis of bacterial cell-wall peptidoglycan.</text>
</comment>
<dbReference type="InterPro" id="IPR004101">
    <property type="entry name" value="Mur_ligase_C"/>
</dbReference>
<keyword evidence="3 20" id="KW-0963">Cytoplasm</keyword>
<dbReference type="InterPro" id="IPR036565">
    <property type="entry name" value="Mur-like_cat_sf"/>
</dbReference>
<dbReference type="InterPro" id="IPR013221">
    <property type="entry name" value="Mur_ligase_cen"/>
</dbReference>
<comment type="PTM">
    <text evidence="20">Carboxylation is probably crucial for Mg(2+) binding and, consequently, for the gamma-phosphate positioning of ATP.</text>
</comment>
<keyword evidence="5 20" id="KW-0132">Cell division</keyword>
<dbReference type="Gene3D" id="3.40.1390.10">
    <property type="entry name" value="MurE/MurF, N-terminal domain"/>
    <property type="match status" value="1"/>
</dbReference>
<dbReference type="GO" id="GO:0008360">
    <property type="term" value="P:regulation of cell shape"/>
    <property type="evidence" value="ECO:0007669"/>
    <property type="project" value="UniProtKB-KW"/>
</dbReference>
<evidence type="ECO:0000259" key="22">
    <source>
        <dbReference type="Pfam" id="PF01225"/>
    </source>
</evidence>
<dbReference type="EMBL" id="CP049742">
    <property type="protein sequence ID" value="QPC46255.1"/>
    <property type="molecule type" value="Genomic_DNA"/>
</dbReference>
<feature type="binding site" evidence="20">
    <location>
        <begin position="107"/>
        <end position="113"/>
    </location>
    <ligand>
        <name>ATP</name>
        <dbReference type="ChEBI" id="CHEBI:30616"/>
    </ligand>
</feature>
<feature type="modified residue" description="N6-carboxylysine" evidence="20">
    <location>
        <position position="216"/>
    </location>
</feature>
<dbReference type="PANTHER" id="PTHR23135">
    <property type="entry name" value="MUR LIGASE FAMILY MEMBER"/>
    <property type="match status" value="1"/>
</dbReference>
<sequence length="489" mass="53385">MNIHELVQSLPGVRFEGDNINITSIEHDSRKVQSGSLFVCVNGLTVDGHNFVGKAIENGAVAIVAEREVDATVPVIMVNDSSRSLSILADTFYNSPTSSFSLVGVTGTNGKTTVTHLIEKIAKDRGEKTGLLGTMYRKIGEKVLPSTHTTPDVVTLQKTFLEMKEEHVTVAAMEVSSHALVQGRVHGCDFDVAVFTNLTQDHLDYHGTMEEYAHAKSLLFSQLGNAYKKPLKYAVINLDDDYAEIMLQATAVPVFTYSLEDKRAHFSVTNIQTSNTGTKFTLHSPEGTKRVTIQMVGLFSIYNVLAALATGYALGYDLDEMIVSLGEVKGVPGRFELVNAGQDFTIIVDYAHTPDSLENVLSTINSFAKQQIITVVGCGGDRDRTKRPKMAKVASDLSSKVILTSDNPRTEDPEVILEEMLPGVTKDNASVIVDRKEAIEKAISLANPGDIILIAGKGHETYQEINGVRTNFDDREVSKEAVVFTQKNK</sequence>
<feature type="binding site" evidence="20">
    <location>
        <begin position="406"/>
        <end position="409"/>
    </location>
    <ligand>
        <name>meso-2,6-diaminopimelate</name>
        <dbReference type="ChEBI" id="CHEBI:57791"/>
    </ligand>
</feature>
<feature type="domain" description="Mur ligase central" evidence="24">
    <location>
        <begin position="105"/>
        <end position="310"/>
    </location>
</feature>
<dbReference type="SUPFAM" id="SSF53623">
    <property type="entry name" value="MurD-like peptide ligases, catalytic domain"/>
    <property type="match status" value="1"/>
</dbReference>
<dbReference type="Gene3D" id="3.40.1190.10">
    <property type="entry name" value="Mur-like, catalytic domain"/>
    <property type="match status" value="1"/>
</dbReference>
<comment type="similarity">
    <text evidence="2 20">Belongs to the MurCDEF family. MurE subfamily.</text>
</comment>
<dbReference type="GO" id="GO:0005524">
    <property type="term" value="F:ATP binding"/>
    <property type="evidence" value="ECO:0007669"/>
    <property type="project" value="UniProtKB-UniRule"/>
</dbReference>
<dbReference type="EC" id="6.3.2.13" evidence="15 20"/>
<dbReference type="UniPathway" id="UPA00219"/>
<comment type="pathway">
    <text evidence="1 20 21">Cell wall biogenesis; peptidoglycan biosynthesis.</text>
</comment>
<feature type="binding site" evidence="20">
    <location>
        <begin position="149"/>
        <end position="150"/>
    </location>
    <ligand>
        <name>UDP-N-acetyl-alpha-D-muramoyl-L-alanyl-D-glutamate</name>
        <dbReference type="ChEBI" id="CHEBI:83900"/>
    </ligand>
</feature>
<feature type="binding site" evidence="20">
    <location>
        <position position="184"/>
    </location>
    <ligand>
        <name>UDP-N-acetyl-alpha-D-muramoyl-L-alanyl-D-glutamate</name>
        <dbReference type="ChEBI" id="CHEBI:83900"/>
    </ligand>
</feature>
<dbReference type="FunFam" id="3.90.190.20:FF:000006">
    <property type="entry name" value="UDP-N-acetylmuramoyl-L-alanyl-D-glutamate--2,6-diaminopimelate ligase"/>
    <property type="match status" value="1"/>
</dbReference>
<dbReference type="InterPro" id="IPR036615">
    <property type="entry name" value="Mur_ligase_C_dom_sf"/>
</dbReference>
<evidence type="ECO:0000256" key="11">
    <source>
        <dbReference type="ARBA" id="ARBA00023306"/>
    </source>
</evidence>
<dbReference type="SUPFAM" id="SSF53244">
    <property type="entry name" value="MurD-like peptide ligases, peptide-binding domain"/>
    <property type="match status" value="1"/>
</dbReference>
<dbReference type="Pfam" id="PF02875">
    <property type="entry name" value="Mur_ligase_C"/>
    <property type="match status" value="1"/>
</dbReference>
<protein>
    <recommendedName>
        <fullName evidence="16 20">UDP-N-acetylmuramoyl-L-alanyl-D-glutamate--2,6-diaminopimelate ligase</fullName>
        <ecNumber evidence="15 20">6.3.2.13</ecNumber>
    </recommendedName>
    <alternativeName>
        <fullName evidence="17 20">Meso-A2pm-adding enzyme</fullName>
    </alternativeName>
    <alternativeName>
        <fullName evidence="18 20">Meso-diaminopimelate-adding enzyme</fullName>
    </alternativeName>
    <alternativeName>
        <fullName evidence="19 20">UDP-MurNAc-L-Ala-D-Glu:meso-diaminopimelate ligase</fullName>
    </alternativeName>
    <alternativeName>
        <fullName evidence="20">UDP-MurNAc-tripeptide synthetase</fullName>
    </alternativeName>
    <alternativeName>
        <fullName evidence="20">UDP-N-acetylmuramyl-tripeptide synthetase</fullName>
    </alternativeName>
</protein>
<keyword evidence="10 20" id="KW-0573">Peptidoglycan synthesis</keyword>
<organism evidence="25 26">
    <name type="scientific">Mangrovibacillus cuniculi</name>
    <dbReference type="NCBI Taxonomy" id="2593652"/>
    <lineage>
        <taxon>Bacteria</taxon>
        <taxon>Bacillati</taxon>
        <taxon>Bacillota</taxon>
        <taxon>Bacilli</taxon>
        <taxon>Bacillales</taxon>
        <taxon>Bacillaceae</taxon>
        <taxon>Mangrovibacillus</taxon>
    </lineage>
</organism>
<dbReference type="GO" id="GO:0051301">
    <property type="term" value="P:cell division"/>
    <property type="evidence" value="ECO:0007669"/>
    <property type="project" value="UniProtKB-KW"/>
</dbReference>
<dbReference type="PANTHER" id="PTHR23135:SF4">
    <property type="entry name" value="UDP-N-ACETYLMURAMOYL-L-ALANYL-D-GLUTAMATE--2,6-DIAMINOPIMELATE LIGASE MURE HOMOLOG, CHLOROPLASTIC"/>
    <property type="match status" value="1"/>
</dbReference>
<feature type="short sequence motif" description="Meso-diaminopimelate recognition motif" evidence="20">
    <location>
        <begin position="406"/>
        <end position="409"/>
    </location>
</feature>
<keyword evidence="8 20" id="KW-0460">Magnesium</keyword>
<dbReference type="NCBIfam" id="TIGR01085">
    <property type="entry name" value="murE"/>
    <property type="match status" value="1"/>
</dbReference>
<dbReference type="GO" id="GO:0005737">
    <property type="term" value="C:cytoplasm"/>
    <property type="evidence" value="ECO:0007669"/>
    <property type="project" value="UniProtKB-SubCell"/>
</dbReference>
<evidence type="ECO:0000256" key="15">
    <source>
        <dbReference type="ARBA" id="ARBA00066633"/>
    </source>
</evidence>
<name>A0A7S8CA71_9BACI</name>
<dbReference type="GO" id="GO:0000287">
    <property type="term" value="F:magnesium ion binding"/>
    <property type="evidence" value="ECO:0007669"/>
    <property type="project" value="UniProtKB-UniRule"/>
</dbReference>
<evidence type="ECO:0000256" key="12">
    <source>
        <dbReference type="ARBA" id="ARBA00023316"/>
    </source>
</evidence>
<dbReference type="NCBIfam" id="NF001126">
    <property type="entry name" value="PRK00139.1-4"/>
    <property type="match status" value="1"/>
</dbReference>
<feature type="domain" description="Mur ligase C-terminal" evidence="23">
    <location>
        <begin position="333"/>
        <end position="458"/>
    </location>
</feature>
<evidence type="ECO:0000256" key="18">
    <source>
        <dbReference type="ARBA" id="ARBA00076158"/>
    </source>
</evidence>
<dbReference type="Pfam" id="PF01225">
    <property type="entry name" value="Mur_ligase"/>
    <property type="match status" value="1"/>
</dbReference>
<feature type="domain" description="Mur ligase N-terminal catalytic" evidence="22">
    <location>
        <begin position="22"/>
        <end position="93"/>
    </location>
</feature>
<evidence type="ECO:0000256" key="5">
    <source>
        <dbReference type="ARBA" id="ARBA00022618"/>
    </source>
</evidence>
<comment type="catalytic activity">
    <reaction evidence="13 20">
        <text>UDP-N-acetyl-alpha-D-muramoyl-L-alanyl-D-glutamate + meso-2,6-diaminopimelate + ATP = UDP-N-acetyl-alpha-D-muramoyl-L-alanyl-gamma-D-glutamyl-meso-2,6-diaminopimelate + ADP + phosphate + H(+)</text>
        <dbReference type="Rhea" id="RHEA:23676"/>
        <dbReference type="ChEBI" id="CHEBI:15378"/>
        <dbReference type="ChEBI" id="CHEBI:30616"/>
        <dbReference type="ChEBI" id="CHEBI:43474"/>
        <dbReference type="ChEBI" id="CHEBI:57791"/>
        <dbReference type="ChEBI" id="CHEBI:83900"/>
        <dbReference type="ChEBI" id="CHEBI:83905"/>
        <dbReference type="ChEBI" id="CHEBI:456216"/>
        <dbReference type="EC" id="6.3.2.13"/>
    </reaction>
</comment>
<evidence type="ECO:0000259" key="24">
    <source>
        <dbReference type="Pfam" id="PF08245"/>
    </source>
</evidence>
<keyword evidence="26" id="KW-1185">Reference proteome</keyword>
<evidence type="ECO:0000256" key="10">
    <source>
        <dbReference type="ARBA" id="ARBA00022984"/>
    </source>
</evidence>
<feature type="binding site" evidence="20">
    <location>
        <position position="460"/>
    </location>
    <ligand>
        <name>meso-2,6-diaminopimelate</name>
        <dbReference type="ChEBI" id="CHEBI:57791"/>
    </ligand>
</feature>
<dbReference type="InterPro" id="IPR005761">
    <property type="entry name" value="UDP-N-AcMur-Glu-dNH2Pim_ligase"/>
</dbReference>
<dbReference type="RefSeq" id="WP_239673780.1">
    <property type="nucleotide sequence ID" value="NZ_CP049742.1"/>
</dbReference>
<dbReference type="NCBIfam" id="NF001124">
    <property type="entry name" value="PRK00139.1-2"/>
    <property type="match status" value="1"/>
</dbReference>
<dbReference type="GO" id="GO:0071555">
    <property type="term" value="P:cell wall organization"/>
    <property type="evidence" value="ECO:0007669"/>
    <property type="project" value="UniProtKB-KW"/>
</dbReference>
<comment type="subcellular location">
    <subcellularLocation>
        <location evidence="20 21">Cytoplasm</location>
    </subcellularLocation>
</comment>
<dbReference type="GO" id="GO:0008765">
    <property type="term" value="F:UDP-N-acetylmuramoylalanyl-D-glutamate-2,6-diaminopimelate ligase activity"/>
    <property type="evidence" value="ECO:0007669"/>
    <property type="project" value="UniProtKB-UniRule"/>
</dbReference>
<feature type="binding site" evidence="20">
    <location>
        <position position="456"/>
    </location>
    <ligand>
        <name>meso-2,6-diaminopimelate</name>
        <dbReference type="ChEBI" id="CHEBI:57791"/>
    </ligand>
</feature>
<accession>A0A7S8CA71</accession>
<dbReference type="Proteomes" id="UP000593626">
    <property type="component" value="Chromosome"/>
</dbReference>
<evidence type="ECO:0000256" key="19">
    <source>
        <dbReference type="ARBA" id="ARBA00081560"/>
    </source>
</evidence>
<evidence type="ECO:0000256" key="20">
    <source>
        <dbReference type="HAMAP-Rule" id="MF_00208"/>
    </source>
</evidence>
<comment type="caution">
    <text evidence="20">Lacks conserved residue(s) required for the propagation of feature annotation.</text>
</comment>
<feature type="binding site" evidence="20">
    <location>
        <position position="176"/>
    </location>
    <ligand>
        <name>UDP-N-acetyl-alpha-D-muramoyl-L-alanyl-D-glutamate</name>
        <dbReference type="ChEBI" id="CHEBI:83900"/>
    </ligand>
</feature>
<dbReference type="AlphaFoldDB" id="A0A7S8CA71"/>
<dbReference type="InterPro" id="IPR035911">
    <property type="entry name" value="MurE/MurF_N"/>
</dbReference>
<feature type="binding site" evidence="20">
    <location>
        <position position="182"/>
    </location>
    <ligand>
        <name>UDP-N-acetyl-alpha-D-muramoyl-L-alanyl-D-glutamate</name>
        <dbReference type="ChEBI" id="CHEBI:83900"/>
    </ligand>
</feature>
<keyword evidence="4 20" id="KW-0436">Ligase</keyword>
<proteinExistence type="inferred from homology"/>
<feature type="binding site" evidence="20">
    <location>
        <position position="29"/>
    </location>
    <ligand>
        <name>UDP-N-acetyl-alpha-D-muramoyl-L-alanyl-D-glutamate</name>
        <dbReference type="ChEBI" id="CHEBI:83900"/>
    </ligand>
</feature>
<dbReference type="HAMAP" id="MF_00208">
    <property type="entry name" value="MurE"/>
    <property type="match status" value="1"/>
</dbReference>
<evidence type="ECO:0000313" key="25">
    <source>
        <dbReference type="EMBL" id="QPC46255.1"/>
    </source>
</evidence>
<keyword evidence="6 20" id="KW-0547">Nucleotide-binding</keyword>
<dbReference type="KEGG" id="mcui:G8O30_04415"/>
<evidence type="ECO:0000256" key="21">
    <source>
        <dbReference type="RuleBase" id="RU004135"/>
    </source>
</evidence>
<keyword evidence="11 20" id="KW-0131">Cell cycle</keyword>
<evidence type="ECO:0000256" key="14">
    <source>
        <dbReference type="ARBA" id="ARBA00056782"/>
    </source>
</evidence>
<evidence type="ECO:0000259" key="23">
    <source>
        <dbReference type="Pfam" id="PF02875"/>
    </source>
</evidence>
<dbReference type="Gene3D" id="3.90.190.20">
    <property type="entry name" value="Mur ligase, C-terminal domain"/>
    <property type="match status" value="1"/>
</dbReference>
<dbReference type="InterPro" id="IPR000713">
    <property type="entry name" value="Mur_ligase_N"/>
</dbReference>
<dbReference type="GO" id="GO:0009252">
    <property type="term" value="P:peptidoglycan biosynthetic process"/>
    <property type="evidence" value="ECO:0007669"/>
    <property type="project" value="UniProtKB-UniRule"/>
</dbReference>